<dbReference type="Gene3D" id="3.90.320.10">
    <property type="match status" value="1"/>
</dbReference>
<evidence type="ECO:0000259" key="1">
    <source>
        <dbReference type="Pfam" id="PF09588"/>
    </source>
</evidence>
<dbReference type="RefSeq" id="WP_140839708.1">
    <property type="nucleotide sequence ID" value="NZ_RCZI01000010.1"/>
</dbReference>
<dbReference type="InterPro" id="IPR051703">
    <property type="entry name" value="NF-kappa-B_Signaling_Reg"/>
</dbReference>
<comment type="caution">
    <text evidence="2">The sequence shown here is derived from an EMBL/GenBank/DDBJ whole genome shotgun (WGS) entry which is preliminary data.</text>
</comment>
<keyword evidence="2" id="KW-0255">Endonuclease</keyword>
<keyword evidence="2" id="KW-0378">Hydrolase</keyword>
<sequence>MAELQVAGTSPAKRRPALKLVKTQALSRDQWLDVRKGGIGSSDAAAAVGLHPYKSSLQLWMEKTGRDALLPKVDSDDATSPMYWGTLLEPIVAAHYTRRTGLRVRRINAVLQHARHPWMLANIDREVIGSPDVQLLECKTAGYHGARLWEDGVPEYVQLQVLHQLAVTGKQAADVAVLICGQELRIHRIERDDTMIAQLIELERRFWRCIETETAPPADGSDSADQALRALYPQDNGQSLDLSGDLEMSAAFSDLLALRELLSTTLQREAAVKQRIQQRMGEATKARFDSGDVSWKRSKDGTELDVDRLLAAQPELATMYSLARPGSRRFLVKPAASLVDGAPSPAP</sequence>
<dbReference type="PANTHER" id="PTHR46609:SF6">
    <property type="entry name" value="EXONUCLEASE, PHAGE-TYPE_RECB, C-TERMINAL DOMAIN-CONTAINING PROTEIN-RELATED"/>
    <property type="match status" value="1"/>
</dbReference>
<dbReference type="InterPro" id="IPR017482">
    <property type="entry name" value="Lambda-type_endonuclease"/>
</dbReference>
<dbReference type="InterPro" id="IPR011604">
    <property type="entry name" value="PDDEXK-like_dom_sf"/>
</dbReference>
<dbReference type="Proteomes" id="UP000319212">
    <property type="component" value="Unassembled WGS sequence"/>
</dbReference>
<evidence type="ECO:0000313" key="3">
    <source>
        <dbReference type="Proteomes" id="UP000319212"/>
    </source>
</evidence>
<dbReference type="InterPro" id="IPR019080">
    <property type="entry name" value="YqaJ_viral_recombinase"/>
</dbReference>
<keyword evidence="2" id="KW-0540">Nuclease</keyword>
<feature type="domain" description="YqaJ viral recombinase" evidence="1">
    <location>
        <begin position="30"/>
        <end position="171"/>
    </location>
</feature>
<accession>A0A502DCS3</accession>
<protein>
    <submittedName>
        <fullName evidence="2">Endonuclease</fullName>
    </submittedName>
</protein>
<dbReference type="EMBL" id="RCZI01000010">
    <property type="protein sequence ID" value="TPG23467.1"/>
    <property type="molecule type" value="Genomic_DNA"/>
</dbReference>
<name>A0A502DCS3_9BURK</name>
<dbReference type="Pfam" id="PF09588">
    <property type="entry name" value="YqaJ"/>
    <property type="match status" value="1"/>
</dbReference>
<dbReference type="NCBIfam" id="TIGR03033">
    <property type="entry name" value="phage_rel_nuc"/>
    <property type="match status" value="1"/>
</dbReference>
<dbReference type="InterPro" id="IPR011335">
    <property type="entry name" value="Restrct_endonuc-II-like"/>
</dbReference>
<proteinExistence type="predicted"/>
<dbReference type="PANTHER" id="PTHR46609">
    <property type="entry name" value="EXONUCLEASE, PHAGE-TYPE/RECB, C-TERMINAL DOMAIN-CONTAINING PROTEIN"/>
    <property type="match status" value="1"/>
</dbReference>
<organism evidence="2 3">
    <name type="scientific">Variovorax guangxiensis</name>
    <dbReference type="NCBI Taxonomy" id="1775474"/>
    <lineage>
        <taxon>Bacteria</taxon>
        <taxon>Pseudomonadati</taxon>
        <taxon>Pseudomonadota</taxon>
        <taxon>Betaproteobacteria</taxon>
        <taxon>Burkholderiales</taxon>
        <taxon>Comamonadaceae</taxon>
        <taxon>Variovorax</taxon>
    </lineage>
</organism>
<gene>
    <name evidence="2" type="ORF">EAH82_20600</name>
</gene>
<dbReference type="SUPFAM" id="SSF52980">
    <property type="entry name" value="Restriction endonuclease-like"/>
    <property type="match status" value="1"/>
</dbReference>
<dbReference type="OrthoDB" id="46225at2"/>
<evidence type="ECO:0000313" key="2">
    <source>
        <dbReference type="EMBL" id="TPG23467.1"/>
    </source>
</evidence>
<reference evidence="2 3" key="1">
    <citation type="journal article" date="2019" name="Environ. Microbiol.">
        <title>Species interactions and distinct microbial communities in high Arctic permafrost affected cryosols are associated with the CH4 and CO2 gas fluxes.</title>
        <authorList>
            <person name="Altshuler I."/>
            <person name="Hamel J."/>
            <person name="Turney S."/>
            <person name="Magnuson E."/>
            <person name="Levesque R."/>
            <person name="Greer C."/>
            <person name="Whyte L.G."/>
        </authorList>
    </citation>
    <scope>NUCLEOTIDE SEQUENCE [LARGE SCALE GENOMIC DNA]</scope>
    <source>
        <strain evidence="2 3">S06.C</strain>
    </source>
</reference>
<dbReference type="AlphaFoldDB" id="A0A502DCS3"/>
<dbReference type="GO" id="GO:0004519">
    <property type="term" value="F:endonuclease activity"/>
    <property type="evidence" value="ECO:0007669"/>
    <property type="project" value="UniProtKB-KW"/>
</dbReference>